<reference evidence="1 2" key="1">
    <citation type="submission" date="2020-08" db="EMBL/GenBank/DDBJ databases">
        <title>Whole-Genome Sequence of French Clinical Streptomyces mexicanus Strain Q0842.</title>
        <authorList>
            <person name="Boxberger M."/>
            <person name="La Scola B."/>
        </authorList>
    </citation>
    <scope>NUCLEOTIDE SEQUENCE [LARGE SCALE GENOMIC DNA]</scope>
    <source>
        <strain evidence="1 2">Marseille-Q0842</strain>
    </source>
</reference>
<protein>
    <submittedName>
        <fullName evidence="1">Uncharacterized protein</fullName>
    </submittedName>
</protein>
<accession>A0A7X1HWR8</accession>
<keyword evidence="2" id="KW-1185">Reference proteome</keyword>
<name>A0A7X1HWR8_9ACTN</name>
<comment type="caution">
    <text evidence="1">The sequence shown here is derived from an EMBL/GenBank/DDBJ whole genome shotgun (WGS) entry which is preliminary data.</text>
</comment>
<dbReference type="EMBL" id="JACMHY010000002">
    <property type="protein sequence ID" value="MBC2864479.1"/>
    <property type="molecule type" value="Genomic_DNA"/>
</dbReference>
<dbReference type="OrthoDB" id="4558509at2"/>
<sequence>MEIHLQNSLHERISEKVGDDLNQSFLSLCREAPESSVLRGVQAIGDTMFNELQCRRLVDELTRIPEASRLPVIRRVTELALQASSCHGYLYISGD</sequence>
<organism evidence="1 2">
    <name type="scientific">Streptomyces mexicanus</name>
    <dbReference type="NCBI Taxonomy" id="178566"/>
    <lineage>
        <taxon>Bacteria</taxon>
        <taxon>Bacillati</taxon>
        <taxon>Actinomycetota</taxon>
        <taxon>Actinomycetes</taxon>
        <taxon>Kitasatosporales</taxon>
        <taxon>Streptomycetaceae</taxon>
        <taxon>Streptomyces</taxon>
    </lineage>
</organism>
<dbReference type="AlphaFoldDB" id="A0A7X1HWR8"/>
<proteinExistence type="predicted"/>
<dbReference type="Proteomes" id="UP000517694">
    <property type="component" value="Unassembled WGS sequence"/>
</dbReference>
<gene>
    <name evidence="1" type="ORF">H1R13_05545</name>
</gene>
<evidence type="ECO:0000313" key="2">
    <source>
        <dbReference type="Proteomes" id="UP000517694"/>
    </source>
</evidence>
<dbReference type="RefSeq" id="WP_159672325.1">
    <property type="nucleotide sequence ID" value="NZ_JACMHY010000002.1"/>
</dbReference>
<evidence type="ECO:0000313" key="1">
    <source>
        <dbReference type="EMBL" id="MBC2864479.1"/>
    </source>
</evidence>